<dbReference type="Proteomes" id="UP000799440">
    <property type="component" value="Unassembled WGS sequence"/>
</dbReference>
<feature type="non-terminal residue" evidence="2">
    <location>
        <position position="1"/>
    </location>
</feature>
<dbReference type="AlphaFoldDB" id="A0A6A6VH95"/>
<protein>
    <submittedName>
        <fullName evidence="2">Uncharacterized protein</fullName>
    </submittedName>
</protein>
<feature type="region of interest" description="Disordered" evidence="1">
    <location>
        <begin position="1"/>
        <end position="29"/>
    </location>
</feature>
<reference evidence="2" key="1">
    <citation type="journal article" date="2020" name="Stud. Mycol.">
        <title>101 Dothideomycetes genomes: a test case for predicting lifestyles and emergence of pathogens.</title>
        <authorList>
            <person name="Haridas S."/>
            <person name="Albert R."/>
            <person name="Binder M."/>
            <person name="Bloem J."/>
            <person name="Labutti K."/>
            <person name="Salamov A."/>
            <person name="Andreopoulos B."/>
            <person name="Baker S."/>
            <person name="Barry K."/>
            <person name="Bills G."/>
            <person name="Bluhm B."/>
            <person name="Cannon C."/>
            <person name="Castanera R."/>
            <person name="Culley D."/>
            <person name="Daum C."/>
            <person name="Ezra D."/>
            <person name="Gonzalez J."/>
            <person name="Henrissat B."/>
            <person name="Kuo A."/>
            <person name="Liang C."/>
            <person name="Lipzen A."/>
            <person name="Lutzoni F."/>
            <person name="Magnuson J."/>
            <person name="Mondo S."/>
            <person name="Nolan M."/>
            <person name="Ohm R."/>
            <person name="Pangilinan J."/>
            <person name="Park H.-J."/>
            <person name="Ramirez L."/>
            <person name="Alfaro M."/>
            <person name="Sun H."/>
            <person name="Tritt A."/>
            <person name="Yoshinaga Y."/>
            <person name="Zwiers L.-H."/>
            <person name="Turgeon B."/>
            <person name="Goodwin S."/>
            <person name="Spatafora J."/>
            <person name="Crous P."/>
            <person name="Grigoriev I."/>
        </authorList>
    </citation>
    <scope>NUCLEOTIDE SEQUENCE</scope>
    <source>
        <strain evidence="2">CBS 119925</strain>
    </source>
</reference>
<evidence type="ECO:0000313" key="2">
    <source>
        <dbReference type="EMBL" id="KAF2749176.1"/>
    </source>
</evidence>
<gene>
    <name evidence="2" type="ORF">M011DRAFT_466291</name>
</gene>
<dbReference type="EMBL" id="MU006567">
    <property type="protein sequence ID" value="KAF2749176.1"/>
    <property type="molecule type" value="Genomic_DNA"/>
</dbReference>
<sequence length="155" mass="17776">MVSEEAEFHTPNNDNRSYSPTPSDIPEDETKNLHLADLDFQLYIFRKTENLCLNGLKEEEHKLESLQRVEAQMLRGLERQRSEVRKEIEYKNVTLVAVREKIGEVIREIADLRAPSESDGTSARSSVGRSIGSTIASEPSFYHWTPVSSHDRFQI</sequence>
<name>A0A6A6VH95_9PLEO</name>
<proteinExistence type="predicted"/>
<feature type="compositionally biased region" description="Polar residues" evidence="1">
    <location>
        <begin position="10"/>
        <end position="22"/>
    </location>
</feature>
<accession>A0A6A6VH95</accession>
<evidence type="ECO:0000313" key="3">
    <source>
        <dbReference type="Proteomes" id="UP000799440"/>
    </source>
</evidence>
<organism evidence="2 3">
    <name type="scientific">Sporormia fimetaria CBS 119925</name>
    <dbReference type="NCBI Taxonomy" id="1340428"/>
    <lineage>
        <taxon>Eukaryota</taxon>
        <taxon>Fungi</taxon>
        <taxon>Dikarya</taxon>
        <taxon>Ascomycota</taxon>
        <taxon>Pezizomycotina</taxon>
        <taxon>Dothideomycetes</taxon>
        <taxon>Pleosporomycetidae</taxon>
        <taxon>Pleosporales</taxon>
        <taxon>Sporormiaceae</taxon>
        <taxon>Sporormia</taxon>
    </lineage>
</organism>
<evidence type="ECO:0000256" key="1">
    <source>
        <dbReference type="SAM" id="MobiDB-lite"/>
    </source>
</evidence>
<keyword evidence="3" id="KW-1185">Reference proteome</keyword>